<name>U2ZP72_VIBPR</name>
<evidence type="ECO:0000313" key="1">
    <source>
        <dbReference type="EMBL" id="GAD69571.1"/>
    </source>
</evidence>
<gene>
    <name evidence="1" type="ORF">VPR01S_40_00040</name>
</gene>
<proteinExistence type="predicted"/>
<sequence length="338" mass="39638">MTEDEMMEQYNRQREEMKMFLLDKHSANVKSISDTLEKCGYFLSEENFEYSDPVGLTVCFKNLVSILAPELNRDKDDLVKLTQLFQSYEKKAREGYLYTNSYMLMLTPLLRRGMHPVNNWAPLFVTKIWGLDLEGIEASVALDYDRAKLDVSDYGYAELDTWFGAPFDDDISSIKDGISKLRPPMDIEQRIINFIFNDKYSLDIKWDTKGKIKTFQALEFSNENVLVEFQDNTYYPAKYIHAEFDLESNSFRHFDGAVHFYTHDEYFSRRDLDFNFANKNTNLVKAKSQKVFKLDGKISKEIWLELTGHFLTGNPLIVEYFTGNYPQHVLERLSRART</sequence>
<organism evidence="1 2">
    <name type="scientific">Vibrio proteolyticus NBRC 13287</name>
    <dbReference type="NCBI Taxonomy" id="1219065"/>
    <lineage>
        <taxon>Bacteria</taxon>
        <taxon>Pseudomonadati</taxon>
        <taxon>Pseudomonadota</taxon>
        <taxon>Gammaproteobacteria</taxon>
        <taxon>Vibrionales</taxon>
        <taxon>Vibrionaceae</taxon>
        <taxon>Vibrio</taxon>
    </lineage>
</organism>
<comment type="caution">
    <text evidence="1">The sequence shown here is derived from an EMBL/GenBank/DDBJ whole genome shotgun (WGS) entry which is preliminary data.</text>
</comment>
<keyword evidence="2" id="KW-1185">Reference proteome</keyword>
<protein>
    <submittedName>
        <fullName evidence="1">Uncharacterized protein</fullName>
    </submittedName>
</protein>
<reference evidence="1 2" key="1">
    <citation type="submission" date="2013-09" db="EMBL/GenBank/DDBJ databases">
        <title>Whole genome shotgun sequence of Vibrio proteolyticus NBRC 13287.</title>
        <authorList>
            <person name="Isaki S."/>
            <person name="Hosoyama A."/>
            <person name="Numata M."/>
            <person name="Hashimoto M."/>
            <person name="Hosoyama Y."/>
            <person name="Tsuchikane K."/>
            <person name="Noguchi M."/>
            <person name="Hirakata S."/>
            <person name="Ichikawa N."/>
            <person name="Ohji S."/>
            <person name="Yamazoe A."/>
            <person name="Fujita N."/>
        </authorList>
    </citation>
    <scope>NUCLEOTIDE SEQUENCE [LARGE SCALE GENOMIC DNA]</scope>
    <source>
        <strain evidence="1 2">NBRC 13287</strain>
    </source>
</reference>
<accession>U2ZP72</accession>
<dbReference type="RefSeq" id="WP_021707530.1">
    <property type="nucleotide sequence ID" value="NZ_BATJ01000040.1"/>
</dbReference>
<evidence type="ECO:0000313" key="2">
    <source>
        <dbReference type="Proteomes" id="UP000016570"/>
    </source>
</evidence>
<dbReference type="AlphaFoldDB" id="U2ZP72"/>
<dbReference type="Proteomes" id="UP000016570">
    <property type="component" value="Unassembled WGS sequence"/>
</dbReference>
<dbReference type="eggNOG" id="ENOG502Z9P5">
    <property type="taxonomic scope" value="Bacteria"/>
</dbReference>
<dbReference type="EMBL" id="BATJ01000040">
    <property type="protein sequence ID" value="GAD69571.1"/>
    <property type="molecule type" value="Genomic_DNA"/>
</dbReference>